<organism evidence="1 2">
    <name type="scientific">Aeromonas veronii</name>
    <dbReference type="NCBI Taxonomy" id="654"/>
    <lineage>
        <taxon>Bacteria</taxon>
        <taxon>Pseudomonadati</taxon>
        <taxon>Pseudomonadota</taxon>
        <taxon>Gammaproteobacteria</taxon>
        <taxon>Aeromonadales</taxon>
        <taxon>Aeromonadaceae</taxon>
        <taxon>Aeromonas</taxon>
    </lineage>
</organism>
<dbReference type="Proteomes" id="UP000515442">
    <property type="component" value="Chromosome"/>
</dbReference>
<evidence type="ECO:0000313" key="2">
    <source>
        <dbReference type="Proteomes" id="UP000515442"/>
    </source>
</evidence>
<accession>A0A6S5YXK2</accession>
<gene>
    <name evidence="1" type="ORF">WP3W19E03_18250</name>
</gene>
<reference evidence="1 2" key="1">
    <citation type="submission" date="2019-12" db="EMBL/GenBank/DDBJ databases">
        <title>complete genome sequences of Aeromonas veronii str. WP3-W19-ESBL-03 isolated from wastewater treatment plant effluent.</title>
        <authorList>
            <person name="Sekizuka T."/>
            <person name="Itokawa K."/>
            <person name="Yatsu K."/>
            <person name="Inamine Y."/>
            <person name="Kuroda M."/>
        </authorList>
    </citation>
    <scope>NUCLEOTIDE SEQUENCE [LARGE SCALE GENOMIC DNA]</scope>
    <source>
        <strain evidence="1 2">WP3-W19-ESBL-03</strain>
    </source>
</reference>
<dbReference type="AlphaFoldDB" id="A0A6S5YXK2"/>
<evidence type="ECO:0000313" key="1">
    <source>
        <dbReference type="EMBL" id="BBR39300.1"/>
    </source>
</evidence>
<sequence>MPAITEPVTRRALAFIDTAPENEGRGELSEQHKPPYYQGSFTRTAVPLLRYCQGGQYLIMLLLVSPRPLARLALLLVAFGLLLPRALAETAAESRAMAVRELVLDILSYTRWPTEPAVLRLCVAAPTEYAGALFTIDRQANGRTVQVNRYEASDPAISDNCDVLYLGVLDEPTRLALFARLQGHPVLSISEYNHDCSTSSVFCLQASPQSERVRFNVNLDALALSGVRVHPAVLKLAHADKGVP</sequence>
<name>A0A6S5YXK2_AERVE</name>
<dbReference type="InterPro" id="IPR025293">
    <property type="entry name" value="YfiR/HmsC-like"/>
</dbReference>
<proteinExistence type="predicted"/>
<dbReference type="Pfam" id="PF13689">
    <property type="entry name" value="DUF4154"/>
    <property type="match status" value="1"/>
</dbReference>
<dbReference type="EMBL" id="AP022038">
    <property type="protein sequence ID" value="BBR39300.1"/>
    <property type="molecule type" value="Genomic_DNA"/>
</dbReference>
<protein>
    <submittedName>
        <fullName evidence="1">Uncharacterized protein</fullName>
    </submittedName>
</protein>